<comment type="similarity">
    <text evidence="3 7">Belongs to the PNP/MTAP phosphorylase family.</text>
</comment>
<dbReference type="CDD" id="cd09009">
    <property type="entry name" value="PNP-EcPNPII_like"/>
    <property type="match status" value="1"/>
</dbReference>
<dbReference type="NCBIfam" id="TIGR01697">
    <property type="entry name" value="PNPH-PUNA-XAPA"/>
    <property type="match status" value="1"/>
</dbReference>
<comment type="pathway">
    <text evidence="2 7">Purine metabolism; purine nucleoside salvage.</text>
</comment>
<comment type="catalytic activity">
    <reaction evidence="6">
        <text>a purine 2'-deoxy-D-ribonucleoside + phosphate = a purine nucleobase + 2-deoxy-alpha-D-ribose 1-phosphate</text>
        <dbReference type="Rhea" id="RHEA:36431"/>
        <dbReference type="ChEBI" id="CHEBI:26386"/>
        <dbReference type="ChEBI" id="CHEBI:43474"/>
        <dbReference type="ChEBI" id="CHEBI:57259"/>
        <dbReference type="ChEBI" id="CHEBI:142361"/>
        <dbReference type="EC" id="2.4.2.1"/>
    </reaction>
</comment>
<evidence type="ECO:0000313" key="9">
    <source>
        <dbReference type="EMBL" id="MDQ0164530.1"/>
    </source>
</evidence>
<keyword evidence="5 7" id="KW-0808">Transferase</keyword>
<sequence length="282" mass="30224">MSTNKSYSGASLSEALEQATEYVKSHSKAKPEIGLILGSGLGVLANEIDHPVKLPFEGIPGFPVSTVEGHAGQLVLGELEGKQVIAMQGRFHYYEGYSLEQVTMPVRLMKQLGVRTVIVTNAAGGINTTFQAGDLMLITDHINFTGRNPLIGPNDSAYGVRFPDMSQAYTPSLQQLALSIAEQNKLQLVQGVYAGVVGPSYETPAEIKMLRKMGADAVGMSTVPEVIIAGHSKLDVLGISCITNMASGILDQPLSHDEVMETAEVAKESFLKLVRGIIHNMK</sequence>
<proteinExistence type="inferred from homology"/>
<gene>
    <name evidence="9" type="ORF">J2S11_000430</name>
</gene>
<evidence type="ECO:0000256" key="4">
    <source>
        <dbReference type="ARBA" id="ARBA00022676"/>
    </source>
</evidence>
<evidence type="ECO:0000313" key="10">
    <source>
        <dbReference type="Proteomes" id="UP001235840"/>
    </source>
</evidence>
<evidence type="ECO:0000256" key="3">
    <source>
        <dbReference type="ARBA" id="ARBA00006751"/>
    </source>
</evidence>
<dbReference type="PIRSF" id="PIRSF000477">
    <property type="entry name" value="PurNPase"/>
    <property type="match status" value="1"/>
</dbReference>
<dbReference type="NCBIfam" id="NF006054">
    <property type="entry name" value="PRK08202.1"/>
    <property type="match status" value="1"/>
</dbReference>
<dbReference type="PANTHER" id="PTHR11904">
    <property type="entry name" value="METHYLTHIOADENOSINE/PURINE NUCLEOSIDE PHOSPHORYLASE"/>
    <property type="match status" value="1"/>
</dbReference>
<dbReference type="InterPro" id="IPR011268">
    <property type="entry name" value="Purine_phosphorylase"/>
</dbReference>
<dbReference type="InterPro" id="IPR035994">
    <property type="entry name" value="Nucleoside_phosphorylase_sf"/>
</dbReference>
<evidence type="ECO:0000256" key="2">
    <source>
        <dbReference type="ARBA" id="ARBA00005058"/>
    </source>
</evidence>
<evidence type="ECO:0000259" key="8">
    <source>
        <dbReference type="Pfam" id="PF01048"/>
    </source>
</evidence>
<accession>A0ABT9VU76</accession>
<evidence type="ECO:0000256" key="7">
    <source>
        <dbReference type="PIRNR" id="PIRNR000477"/>
    </source>
</evidence>
<evidence type="ECO:0000256" key="1">
    <source>
        <dbReference type="ARBA" id="ARBA00002678"/>
    </source>
</evidence>
<dbReference type="Pfam" id="PF01048">
    <property type="entry name" value="PNP_UDP_1"/>
    <property type="match status" value="1"/>
</dbReference>
<evidence type="ECO:0000256" key="5">
    <source>
        <dbReference type="ARBA" id="ARBA00022679"/>
    </source>
</evidence>
<reference evidence="9 10" key="1">
    <citation type="submission" date="2023-07" db="EMBL/GenBank/DDBJ databases">
        <title>Genomic Encyclopedia of Type Strains, Phase IV (KMG-IV): sequencing the most valuable type-strain genomes for metagenomic binning, comparative biology and taxonomic classification.</title>
        <authorList>
            <person name="Goeker M."/>
        </authorList>
    </citation>
    <scope>NUCLEOTIDE SEQUENCE [LARGE SCALE GENOMIC DNA]</scope>
    <source>
        <strain evidence="9 10">DSM 12751</strain>
    </source>
</reference>
<dbReference type="Proteomes" id="UP001235840">
    <property type="component" value="Unassembled WGS sequence"/>
</dbReference>
<dbReference type="InterPro" id="IPR000845">
    <property type="entry name" value="Nucleoside_phosphorylase_d"/>
</dbReference>
<dbReference type="InterPro" id="IPR011270">
    <property type="entry name" value="Pur_Nuc_Pase_Ino/Guo-sp"/>
</dbReference>
<dbReference type="EMBL" id="JAUSTY010000002">
    <property type="protein sequence ID" value="MDQ0164530.1"/>
    <property type="molecule type" value="Genomic_DNA"/>
</dbReference>
<name>A0ABT9VU76_9BACI</name>
<protein>
    <recommendedName>
        <fullName evidence="7">Purine nucleoside phosphorylase</fullName>
        <ecNumber evidence="7">2.4.2.1</ecNumber>
    </recommendedName>
    <alternativeName>
        <fullName evidence="7">Inosine-guanosine phosphorylase</fullName>
    </alternativeName>
</protein>
<comment type="caution">
    <text evidence="9">The sequence shown here is derived from an EMBL/GenBank/DDBJ whole genome shotgun (WGS) entry which is preliminary data.</text>
</comment>
<dbReference type="PANTHER" id="PTHR11904:SF9">
    <property type="entry name" value="PURINE NUCLEOSIDE PHOSPHORYLASE-RELATED"/>
    <property type="match status" value="1"/>
</dbReference>
<comment type="function">
    <text evidence="1">The purine nucleoside phosphorylases catalyze the phosphorolytic breakdown of the N-glycosidic bond in the beta-(deoxy)ribonucleoside molecules, with the formation of the corresponding free purine bases and pentose-1-phosphate. Cleaves guanosine, inosine, 2'-deoxyguanosine and 2'-deoxyinosine.</text>
</comment>
<dbReference type="NCBIfam" id="TIGR01700">
    <property type="entry name" value="PNPH"/>
    <property type="match status" value="1"/>
</dbReference>
<dbReference type="SUPFAM" id="SSF53167">
    <property type="entry name" value="Purine and uridine phosphorylases"/>
    <property type="match status" value="1"/>
</dbReference>
<dbReference type="GO" id="GO:0004731">
    <property type="term" value="F:purine-nucleoside phosphorylase activity"/>
    <property type="evidence" value="ECO:0007669"/>
    <property type="project" value="UniProtKB-EC"/>
</dbReference>
<dbReference type="Gene3D" id="3.40.50.1580">
    <property type="entry name" value="Nucleoside phosphorylase domain"/>
    <property type="match status" value="1"/>
</dbReference>
<feature type="domain" description="Nucleoside phosphorylase" evidence="8">
    <location>
        <begin position="32"/>
        <end position="278"/>
    </location>
</feature>
<keyword evidence="4 7" id="KW-0328">Glycosyltransferase</keyword>
<dbReference type="EC" id="2.4.2.1" evidence="7"/>
<dbReference type="RefSeq" id="WP_307390269.1">
    <property type="nucleotide sequence ID" value="NZ_BAAADK010000018.1"/>
</dbReference>
<organism evidence="9 10">
    <name type="scientific">Caldalkalibacillus horti</name>
    <dbReference type="NCBI Taxonomy" id="77523"/>
    <lineage>
        <taxon>Bacteria</taxon>
        <taxon>Bacillati</taxon>
        <taxon>Bacillota</taxon>
        <taxon>Bacilli</taxon>
        <taxon>Bacillales</taxon>
        <taxon>Bacillaceae</taxon>
        <taxon>Caldalkalibacillus</taxon>
    </lineage>
</organism>
<keyword evidence="10" id="KW-1185">Reference proteome</keyword>
<evidence type="ECO:0000256" key="6">
    <source>
        <dbReference type="ARBA" id="ARBA00048556"/>
    </source>
</evidence>